<dbReference type="SUPFAM" id="SSF52313">
    <property type="entry name" value="Ribosomal protein S2"/>
    <property type="match status" value="1"/>
</dbReference>
<keyword evidence="2" id="KW-0689">Ribosomal protein</keyword>
<accession>M4QAP8</accession>
<dbReference type="GO" id="GO:0006412">
    <property type="term" value="P:translation"/>
    <property type="evidence" value="ECO:0007669"/>
    <property type="project" value="InterPro"/>
</dbReference>
<protein>
    <submittedName>
        <fullName evidence="2">Ribosomal protein S2</fullName>
    </submittedName>
</protein>
<keyword evidence="2" id="KW-0496">Mitochondrion</keyword>
<dbReference type="CDD" id="cd01425">
    <property type="entry name" value="RPS2"/>
    <property type="match status" value="1"/>
</dbReference>
<dbReference type="GO" id="GO:0005763">
    <property type="term" value="C:mitochondrial small ribosomal subunit"/>
    <property type="evidence" value="ECO:0007669"/>
    <property type="project" value="TreeGrafter"/>
</dbReference>
<geneLocation type="mitochondrion" evidence="2"/>
<dbReference type="PANTHER" id="PTHR12534">
    <property type="entry name" value="30S RIBOSOMAL PROTEIN S2 PROKARYOTIC AND ORGANELLAR"/>
    <property type="match status" value="1"/>
</dbReference>
<dbReference type="Pfam" id="PF00318">
    <property type="entry name" value="Ribosomal_S2"/>
    <property type="match status" value="1"/>
</dbReference>
<dbReference type="InterPro" id="IPR005706">
    <property type="entry name" value="Ribosomal_uS2_bac/mit/plastid"/>
</dbReference>
<dbReference type="NCBIfam" id="TIGR01011">
    <property type="entry name" value="rpsB_bact"/>
    <property type="match status" value="2"/>
</dbReference>
<reference evidence="2" key="2">
    <citation type="journal article" date="2006" name="RNA">
        <title>Hybrid E. coli--Mitochondrial ribonuclease P RNAs are catalytically active.</title>
        <authorList>
            <person name="Seif E."/>
            <person name="Cadieux A."/>
            <person name="Lang B.F."/>
        </authorList>
    </citation>
    <scope>NUCLEOTIDE SEQUENCE</scope>
    <source>
        <strain evidence="2">ATCC 50284</strain>
    </source>
</reference>
<sequence>MTNIIRENVSLTTMLKNGVHIGHHVSKWNSETGPFILGNRGNVHIIDLEQTIVSFRRALRFVTELSARGGSILFISTINDFSSIIQKNAKKCNQPYINRRWIGGLLTNFTHIKKKLYNPKGCSEKFIFSTQGIRNMERLPDAIFIVGVNNCKTAITEASKLNIPTIAIVDSNTSIKNITYAIPGNDDSILAVNLYCQLISNAILSGSYNSKY</sequence>
<dbReference type="PRINTS" id="PR00395">
    <property type="entry name" value="RIBOSOMALS2"/>
</dbReference>
<dbReference type="EMBL" id="KC353358">
    <property type="protein sequence ID" value="AGH24447.1"/>
    <property type="molecule type" value="Genomic_DNA"/>
</dbReference>
<comment type="similarity">
    <text evidence="1">Belongs to the universal ribosomal protein uS2 family.</text>
</comment>
<organism evidence="2">
    <name type="scientific">Reclinomonas americana ATCC 50284</name>
    <dbReference type="NCBI Taxonomy" id="1295595"/>
    <lineage>
        <taxon>Eukaryota</taxon>
        <taxon>Discoba</taxon>
        <taxon>Jakobida</taxon>
        <taxon>Histionina</taxon>
        <taxon>Histionidae</taxon>
        <taxon>Reclinomonas</taxon>
    </lineage>
</organism>
<evidence type="ECO:0000313" key="2">
    <source>
        <dbReference type="EMBL" id="AGH24447.1"/>
    </source>
</evidence>
<dbReference type="Gene3D" id="3.40.50.10490">
    <property type="entry name" value="Glucose-6-phosphate isomerase like protein, domain 1"/>
    <property type="match status" value="1"/>
</dbReference>
<dbReference type="AlphaFoldDB" id="M4QAP8"/>
<keyword evidence="2" id="KW-0687">Ribonucleoprotein</keyword>
<dbReference type="InterPro" id="IPR023591">
    <property type="entry name" value="Ribosomal_uS2_flav_dom_sf"/>
</dbReference>
<dbReference type="InterPro" id="IPR001865">
    <property type="entry name" value="Ribosomal_uS2"/>
</dbReference>
<dbReference type="PANTHER" id="PTHR12534:SF0">
    <property type="entry name" value="SMALL RIBOSOMAL SUBUNIT PROTEIN US2M"/>
    <property type="match status" value="1"/>
</dbReference>
<dbReference type="GO" id="GO:0003735">
    <property type="term" value="F:structural constituent of ribosome"/>
    <property type="evidence" value="ECO:0007669"/>
    <property type="project" value="InterPro"/>
</dbReference>
<gene>
    <name evidence="2" type="primary">rps2</name>
</gene>
<evidence type="ECO:0000256" key="1">
    <source>
        <dbReference type="ARBA" id="ARBA00006242"/>
    </source>
</evidence>
<reference evidence="2" key="3">
    <citation type="journal article" date="2013" name="Genome Biol. Evol.">
        <title>Strikingly bacteria-like and gene-rich mitochondrial genomes throughout jakobid protists.</title>
        <authorList>
            <person name="Burger G."/>
            <person name="Gray M.W."/>
            <person name="Forget L."/>
            <person name="Lang B.F."/>
        </authorList>
    </citation>
    <scope>NUCLEOTIDE SEQUENCE</scope>
    <source>
        <strain evidence="2">ATCC 50284</strain>
    </source>
</reference>
<dbReference type="HAMAP" id="MF_00291_B">
    <property type="entry name" value="Ribosomal_uS2_B"/>
    <property type="match status" value="1"/>
</dbReference>
<name>M4QAP8_RECAM</name>
<reference evidence="2" key="1">
    <citation type="journal article" date="2004" name="RNA">
        <title>Mitochondrial 3' tRNA editing in the jakobid Seculamonas ecuadoriensis: a novel mechanism and implications for tRNA processing.</title>
        <authorList>
            <person name="Leigh J."/>
            <person name="Lang B.F."/>
        </authorList>
    </citation>
    <scope>NUCLEOTIDE SEQUENCE</scope>
    <source>
        <strain evidence="2">ATCC 50284</strain>
    </source>
</reference>
<proteinExistence type="inferred from homology"/>